<feature type="compositionally biased region" description="Basic and acidic residues" evidence="1">
    <location>
        <begin position="625"/>
        <end position="636"/>
    </location>
</feature>
<feature type="compositionally biased region" description="Basic and acidic residues" evidence="1">
    <location>
        <begin position="278"/>
        <end position="289"/>
    </location>
</feature>
<organism evidence="3 4">
    <name type="scientific">Myodes glareolus</name>
    <name type="common">Bank vole</name>
    <name type="synonym">Clethrionomys glareolus</name>
    <dbReference type="NCBI Taxonomy" id="447135"/>
    <lineage>
        <taxon>Eukaryota</taxon>
        <taxon>Metazoa</taxon>
        <taxon>Chordata</taxon>
        <taxon>Craniata</taxon>
        <taxon>Vertebrata</taxon>
        <taxon>Euteleostomi</taxon>
        <taxon>Mammalia</taxon>
        <taxon>Eutheria</taxon>
        <taxon>Euarchontoglires</taxon>
        <taxon>Glires</taxon>
        <taxon>Rodentia</taxon>
        <taxon>Myomorpha</taxon>
        <taxon>Muroidea</taxon>
        <taxon>Cricetidae</taxon>
        <taxon>Arvicolinae</taxon>
        <taxon>Myodes</taxon>
    </lineage>
</organism>
<feature type="compositionally biased region" description="Basic and acidic residues" evidence="1">
    <location>
        <begin position="116"/>
        <end position="131"/>
    </location>
</feature>
<feature type="compositionally biased region" description="Basic and acidic residues" evidence="1">
    <location>
        <begin position="373"/>
        <end position="386"/>
    </location>
</feature>
<keyword evidence="4" id="KW-1185">Reference proteome</keyword>
<feature type="compositionally biased region" description="Basic and acidic residues" evidence="1">
    <location>
        <begin position="480"/>
        <end position="494"/>
    </location>
</feature>
<feature type="compositionally biased region" description="Pro residues" evidence="1">
    <location>
        <begin position="390"/>
        <end position="405"/>
    </location>
</feature>
<feature type="chain" id="PRO_5043620360" description="Sodium-coupled neutral amino acid transporter 10" evidence="2">
    <location>
        <begin position="22"/>
        <end position="689"/>
    </location>
</feature>
<comment type="caution">
    <text evidence="3">The sequence shown here is derived from an EMBL/GenBank/DDBJ whole genome shotgun (WGS) entry which is preliminary data.</text>
</comment>
<sequence>VVLWVGLGVLVISTLTTLSVSEETPLDLTQQAQGGQEGDAEGGVKVDAARLSVQDPVVVVAEDSPEKPKPPEDKEVLEQAQIKGPVDVPAGEAPKEKQEAAQLDRPGQGIAVPVGEAHRHEPPIPHDKVVVDEGQDQEGPEEKKPPPKLADEGDPRDRGQVAPPPPGSEREEQEPERGEEGKRPEQAPAVVEAEHPQKVPEANGQPPVQPRKEDSRPDTRDLHPVPQSRLSLEQNAVVAGEGGEEAAQKAEGVQEKPAESDPESNLGGKADLPAQRPEAAEEREQKEAKQPGGDQAGSKLEEAGRAEMLDHAVLLQVIKEQQVQQKRLLDQQEKLLAVIEEQHKEIRQQRQEDEEDKAKPADMQPEPGVAALRRQEEEAGDEHADEPVEDGPPQPLQPRGRPAPPQEMGQQPLGEAKAVPGRDLADLPAGGPDKEPQGAQTKLREDQKDAVLKVTGAVKELVPGNLEPEPKPDPAGAPKSPEKQLAEEVARQHQDAFGAGSQEKKETVKEALAAGADTPKEAGQPLAGAEAKGSRTKSGQSGPQQEPQAIPNEGQDSHPEVRSEVPRGVHISAEGQHRGKGDATIQEAKKRPDTAVPEGQKPENVKPNRDLKVQAGSDLRRRRRDLSSHPEQELAPKDGVIISFNSLPNVQVNDLRSALDSQLRQAAGAALQVVHSRQIKQLPGELEEA</sequence>
<reference evidence="3 4" key="1">
    <citation type="journal article" date="2023" name="bioRxiv">
        <title>Conserved and derived expression patterns and positive selection on dental genes reveal complex evolutionary context of ever-growing rodent molars.</title>
        <authorList>
            <person name="Calamari Z.T."/>
            <person name="Song A."/>
            <person name="Cohen E."/>
            <person name="Akter M."/>
            <person name="Roy R.D."/>
            <person name="Hallikas O."/>
            <person name="Christensen M.M."/>
            <person name="Li P."/>
            <person name="Marangoni P."/>
            <person name="Jernvall J."/>
            <person name="Klein O.D."/>
        </authorList>
    </citation>
    <scope>NUCLEOTIDE SEQUENCE [LARGE SCALE GENOMIC DNA]</scope>
    <source>
        <strain evidence="3">V071</strain>
    </source>
</reference>
<evidence type="ECO:0008006" key="5">
    <source>
        <dbReference type="Google" id="ProtNLM"/>
    </source>
</evidence>
<dbReference type="AlphaFoldDB" id="A0AAW0HJH9"/>
<feature type="compositionally biased region" description="Basic and acidic residues" evidence="1">
    <location>
        <begin position="64"/>
        <end position="77"/>
    </location>
</feature>
<name>A0AAW0HJH9_MYOGA</name>
<dbReference type="EMBL" id="JBBHLL010000433">
    <property type="protein sequence ID" value="KAK7803087.1"/>
    <property type="molecule type" value="Genomic_DNA"/>
</dbReference>
<feature type="signal peptide" evidence="2">
    <location>
        <begin position="1"/>
        <end position="21"/>
    </location>
</feature>
<feature type="region of interest" description="Disordered" evidence="1">
    <location>
        <begin position="345"/>
        <end position="636"/>
    </location>
</feature>
<feature type="compositionally biased region" description="Basic and acidic residues" evidence="1">
    <location>
        <begin position="345"/>
        <end position="360"/>
    </location>
</feature>
<feature type="region of interest" description="Disordered" evidence="1">
    <location>
        <begin position="56"/>
        <end position="304"/>
    </location>
</feature>
<feature type="compositionally biased region" description="Basic and acidic residues" evidence="1">
    <location>
        <begin position="210"/>
        <end position="223"/>
    </location>
</feature>
<proteinExistence type="predicted"/>
<feature type="compositionally biased region" description="Basic and acidic residues" evidence="1">
    <location>
        <begin position="575"/>
        <end position="593"/>
    </location>
</feature>
<evidence type="ECO:0000256" key="1">
    <source>
        <dbReference type="SAM" id="MobiDB-lite"/>
    </source>
</evidence>
<accession>A0AAW0HJH9</accession>
<feature type="compositionally biased region" description="Basic and acidic residues" evidence="1">
    <location>
        <begin position="246"/>
        <end position="259"/>
    </location>
</feature>
<feature type="compositionally biased region" description="Basic and acidic residues" evidence="1">
    <location>
        <begin position="175"/>
        <end position="185"/>
    </location>
</feature>
<feature type="compositionally biased region" description="Polar residues" evidence="1">
    <location>
        <begin position="536"/>
        <end position="547"/>
    </location>
</feature>
<feature type="compositionally biased region" description="Basic and acidic residues" evidence="1">
    <location>
        <begin position="432"/>
        <end position="451"/>
    </location>
</feature>
<evidence type="ECO:0000256" key="2">
    <source>
        <dbReference type="SAM" id="SignalP"/>
    </source>
</evidence>
<dbReference type="Proteomes" id="UP001488838">
    <property type="component" value="Unassembled WGS sequence"/>
</dbReference>
<evidence type="ECO:0000313" key="4">
    <source>
        <dbReference type="Proteomes" id="UP001488838"/>
    </source>
</evidence>
<evidence type="ECO:0000313" key="3">
    <source>
        <dbReference type="EMBL" id="KAK7803087.1"/>
    </source>
</evidence>
<feature type="compositionally biased region" description="Basic and acidic residues" evidence="1">
    <location>
        <begin position="555"/>
        <end position="567"/>
    </location>
</feature>
<protein>
    <recommendedName>
        <fullName evidence="5">Sodium-coupled neutral amino acid transporter 10</fullName>
    </recommendedName>
</protein>
<keyword evidence="2" id="KW-0732">Signal</keyword>
<feature type="compositionally biased region" description="Basic and acidic residues" evidence="1">
    <location>
        <begin position="600"/>
        <end position="612"/>
    </location>
</feature>
<gene>
    <name evidence="3" type="ORF">U0070_001910</name>
</gene>
<feature type="compositionally biased region" description="Basic and acidic residues" evidence="1">
    <location>
        <begin position="140"/>
        <end position="159"/>
    </location>
</feature>
<feature type="non-terminal residue" evidence="3">
    <location>
        <position position="1"/>
    </location>
</feature>